<name>A0A0C3DH18_OIDMZ</name>
<reference evidence="10" key="2">
    <citation type="submission" date="2015-01" db="EMBL/GenBank/DDBJ databases">
        <title>Evolutionary Origins and Diversification of the Mycorrhizal Mutualists.</title>
        <authorList>
            <consortium name="DOE Joint Genome Institute"/>
            <consortium name="Mycorrhizal Genomics Consortium"/>
            <person name="Kohler A."/>
            <person name="Kuo A."/>
            <person name="Nagy L.G."/>
            <person name="Floudas D."/>
            <person name="Copeland A."/>
            <person name="Barry K.W."/>
            <person name="Cichocki N."/>
            <person name="Veneault-Fourrey C."/>
            <person name="LaButti K."/>
            <person name="Lindquist E.A."/>
            <person name="Lipzen A."/>
            <person name="Lundell T."/>
            <person name="Morin E."/>
            <person name="Murat C."/>
            <person name="Riley R."/>
            <person name="Ohm R."/>
            <person name="Sun H."/>
            <person name="Tunlid A."/>
            <person name="Henrissat B."/>
            <person name="Grigoriev I.V."/>
            <person name="Hibbett D.S."/>
            <person name="Martin F."/>
        </authorList>
    </citation>
    <scope>NUCLEOTIDE SEQUENCE [LARGE SCALE GENOMIC DNA]</scope>
    <source>
        <strain evidence="10">Zn</strain>
    </source>
</reference>
<dbReference type="AlphaFoldDB" id="A0A0C3DH18"/>
<protein>
    <recommendedName>
        <fullName evidence="11">C3HC-type domain-containing protein</fullName>
    </recommendedName>
</protein>
<dbReference type="GO" id="GO:0008270">
    <property type="term" value="F:zinc ion binding"/>
    <property type="evidence" value="ECO:0007669"/>
    <property type="project" value="UniProtKB-KW"/>
</dbReference>
<dbReference type="InterPro" id="IPR012935">
    <property type="entry name" value="NuBaID_N"/>
</dbReference>
<evidence type="ECO:0000259" key="7">
    <source>
        <dbReference type="Pfam" id="PF07967"/>
    </source>
</evidence>
<keyword evidence="10" id="KW-1185">Reference proteome</keyword>
<feature type="region of interest" description="Disordered" evidence="6">
    <location>
        <begin position="391"/>
        <end position="428"/>
    </location>
</feature>
<keyword evidence="5" id="KW-0539">Nucleus</keyword>
<keyword evidence="2" id="KW-0479">Metal-binding</keyword>
<evidence type="ECO:0000256" key="1">
    <source>
        <dbReference type="ARBA" id="ARBA00004123"/>
    </source>
</evidence>
<feature type="compositionally biased region" description="Polar residues" evidence="6">
    <location>
        <begin position="72"/>
        <end position="85"/>
    </location>
</feature>
<dbReference type="OrthoDB" id="2592092at2759"/>
<dbReference type="HOGENOM" id="CLU_031412_0_0_1"/>
<evidence type="ECO:0000313" key="10">
    <source>
        <dbReference type="Proteomes" id="UP000054321"/>
    </source>
</evidence>
<evidence type="ECO:0000256" key="2">
    <source>
        <dbReference type="ARBA" id="ARBA00022723"/>
    </source>
</evidence>
<organism evidence="9 10">
    <name type="scientific">Oidiodendron maius (strain Zn)</name>
    <dbReference type="NCBI Taxonomy" id="913774"/>
    <lineage>
        <taxon>Eukaryota</taxon>
        <taxon>Fungi</taxon>
        <taxon>Dikarya</taxon>
        <taxon>Ascomycota</taxon>
        <taxon>Pezizomycotina</taxon>
        <taxon>Leotiomycetes</taxon>
        <taxon>Leotiomycetes incertae sedis</taxon>
        <taxon>Myxotrichaceae</taxon>
        <taxon>Oidiodendron</taxon>
    </lineage>
</organism>
<dbReference type="PANTHER" id="PTHR15835">
    <property type="entry name" value="NUCLEAR-INTERACTING PARTNER OF ALK"/>
    <property type="match status" value="1"/>
</dbReference>
<feature type="domain" description="NuBaID C-terminal" evidence="8">
    <location>
        <begin position="281"/>
        <end position="387"/>
    </location>
</feature>
<feature type="compositionally biased region" description="Basic and acidic residues" evidence="6">
    <location>
        <begin position="392"/>
        <end position="407"/>
    </location>
</feature>
<gene>
    <name evidence="9" type="ORF">OIDMADRAFT_103924</name>
</gene>
<dbReference type="STRING" id="913774.A0A0C3DH18"/>
<evidence type="ECO:0000256" key="4">
    <source>
        <dbReference type="ARBA" id="ARBA00022833"/>
    </source>
</evidence>
<evidence type="ECO:0000256" key="5">
    <source>
        <dbReference type="ARBA" id="ARBA00023242"/>
    </source>
</evidence>
<evidence type="ECO:0000259" key="8">
    <source>
        <dbReference type="Pfam" id="PF08600"/>
    </source>
</evidence>
<dbReference type="PANTHER" id="PTHR15835:SF6">
    <property type="entry name" value="ZINC FINGER C3HC-TYPE PROTEIN 1"/>
    <property type="match status" value="1"/>
</dbReference>
<evidence type="ECO:0000256" key="6">
    <source>
        <dbReference type="SAM" id="MobiDB-lite"/>
    </source>
</evidence>
<reference evidence="9 10" key="1">
    <citation type="submission" date="2014-04" db="EMBL/GenBank/DDBJ databases">
        <authorList>
            <consortium name="DOE Joint Genome Institute"/>
            <person name="Kuo A."/>
            <person name="Martino E."/>
            <person name="Perotto S."/>
            <person name="Kohler A."/>
            <person name="Nagy L.G."/>
            <person name="Floudas D."/>
            <person name="Copeland A."/>
            <person name="Barry K.W."/>
            <person name="Cichocki N."/>
            <person name="Veneault-Fourrey C."/>
            <person name="LaButti K."/>
            <person name="Lindquist E.A."/>
            <person name="Lipzen A."/>
            <person name="Lundell T."/>
            <person name="Morin E."/>
            <person name="Murat C."/>
            <person name="Sun H."/>
            <person name="Tunlid A."/>
            <person name="Henrissat B."/>
            <person name="Grigoriev I.V."/>
            <person name="Hibbett D.S."/>
            <person name="Martin F."/>
            <person name="Nordberg H.P."/>
            <person name="Cantor M.N."/>
            <person name="Hua S.X."/>
        </authorList>
    </citation>
    <scope>NUCLEOTIDE SEQUENCE [LARGE SCALE GENOMIC DNA]</scope>
    <source>
        <strain evidence="9 10">Zn</strain>
    </source>
</reference>
<dbReference type="InParanoid" id="A0A0C3DH18"/>
<dbReference type="InterPro" id="IPR013909">
    <property type="entry name" value="NuBaID_C"/>
</dbReference>
<dbReference type="EMBL" id="KN832876">
    <property type="protein sequence ID" value="KIN01308.1"/>
    <property type="molecule type" value="Genomic_DNA"/>
</dbReference>
<keyword evidence="3" id="KW-0863">Zinc-finger</keyword>
<evidence type="ECO:0000313" key="9">
    <source>
        <dbReference type="EMBL" id="KIN01308.1"/>
    </source>
</evidence>
<dbReference type="GO" id="GO:0005634">
    <property type="term" value="C:nucleus"/>
    <property type="evidence" value="ECO:0007669"/>
    <property type="project" value="UniProtKB-SubCell"/>
</dbReference>
<evidence type="ECO:0000256" key="3">
    <source>
        <dbReference type="ARBA" id="ARBA00022771"/>
    </source>
</evidence>
<comment type="subcellular location">
    <subcellularLocation>
        <location evidence="1">Nucleus</location>
    </subcellularLocation>
</comment>
<sequence>MNATKRKFNALLNGIGNKSATSLPPKDVNNVSNITLPPAIGQTAAGDGDSLVKRRRVSPSTSTPAKDGLSKPASSNMTHKKSSSLASGTLETETLKYAPWDRAAFLARLKSFSNITDWTPKPARVNEVEWAKRGWVCQKLERVRCCLCNIEILVKLNRKEVDGREEPVYVAQNIENALVEKYVELIITSHEEDCLWRRRGCDDSIFKLPLNQTPSTLSTLRERYDELSSRVETLPYEFNLRTPPGFDVDAALQYLPEDFFDTPSNGLSTGKPGLREPNRVAFQMALFGWQGFTHHRLGPQLGSVSCQACFRVLGLWLFKSKKISEGGEEVEGGIMSRLDVVKEHRDYCPWRNSISQSGLPPTAKEANTALAGWEVVLRVLKNNHYLRYGGARSRDGTAKESQGRENIDGSFPAAVDEEDTKSREDRDKERWARLRRVKSLFDNKTGKKLYKTAVNEAKGDANT</sequence>
<proteinExistence type="predicted"/>
<evidence type="ECO:0008006" key="11">
    <source>
        <dbReference type="Google" id="ProtNLM"/>
    </source>
</evidence>
<feature type="domain" description="C3HC-type" evidence="7">
    <location>
        <begin position="99"/>
        <end position="237"/>
    </location>
</feature>
<dbReference type="Pfam" id="PF07967">
    <property type="entry name" value="zf-C3HC"/>
    <property type="match status" value="1"/>
</dbReference>
<accession>A0A0C3DH18</accession>
<feature type="region of interest" description="Disordered" evidence="6">
    <location>
        <begin position="34"/>
        <end position="85"/>
    </location>
</feature>
<dbReference type="Pfam" id="PF08600">
    <property type="entry name" value="NuBaID_C"/>
    <property type="match status" value="1"/>
</dbReference>
<dbReference type="SUPFAM" id="SSF57924">
    <property type="entry name" value="Inhibitor of apoptosis (IAP) repeat"/>
    <property type="match status" value="1"/>
</dbReference>
<dbReference type="Proteomes" id="UP000054321">
    <property type="component" value="Unassembled WGS sequence"/>
</dbReference>
<keyword evidence="4" id="KW-0862">Zinc</keyword>